<dbReference type="EMBL" id="QEFC01003413">
    <property type="protein sequence ID" value="KAE9448550.1"/>
    <property type="molecule type" value="Genomic_DNA"/>
</dbReference>
<reference evidence="5 6" key="1">
    <citation type="journal article" date="2019" name="Genome Biol. Evol.">
        <title>The Rhododendron genome and chromosomal organization provide insight into shared whole-genome duplications across the heath family (Ericaceae).</title>
        <authorList>
            <person name="Soza V.L."/>
            <person name="Lindsley D."/>
            <person name="Waalkes A."/>
            <person name="Ramage E."/>
            <person name="Patwardhan R.P."/>
            <person name="Burton J.N."/>
            <person name="Adey A."/>
            <person name="Kumar A."/>
            <person name="Qiu R."/>
            <person name="Shendure J."/>
            <person name="Hall B."/>
        </authorList>
    </citation>
    <scope>NUCLEOTIDE SEQUENCE [LARGE SCALE GENOMIC DNA]</scope>
    <source>
        <strain evidence="5">RSF 1966-606</strain>
    </source>
</reference>
<dbReference type="GO" id="GO:0003700">
    <property type="term" value="F:DNA-binding transcription factor activity"/>
    <property type="evidence" value="ECO:0007669"/>
    <property type="project" value="TreeGrafter"/>
</dbReference>
<dbReference type="GO" id="GO:0008270">
    <property type="term" value="F:zinc ion binding"/>
    <property type="evidence" value="ECO:0007669"/>
    <property type="project" value="UniProtKB-KW"/>
</dbReference>
<keyword evidence="6" id="KW-1185">Reference proteome</keyword>
<keyword evidence="3" id="KW-0862">Zinc</keyword>
<name>A0A6A4KSK0_9ERIC</name>
<evidence type="ECO:0000256" key="3">
    <source>
        <dbReference type="ARBA" id="ARBA00022833"/>
    </source>
</evidence>
<dbReference type="OrthoDB" id="1703582at2759"/>
<dbReference type="InterPro" id="IPR006456">
    <property type="entry name" value="ZF_HD_homeobox_Cys/His_dimer"/>
</dbReference>
<dbReference type="PANTHER" id="PTHR31948">
    <property type="entry name" value="ZINC-FINGER HOMEODOMAIN PROTEIN 2"/>
    <property type="match status" value="1"/>
</dbReference>
<evidence type="ECO:0000313" key="5">
    <source>
        <dbReference type="EMBL" id="KAE9448550.1"/>
    </source>
</evidence>
<dbReference type="GO" id="GO:0050793">
    <property type="term" value="P:regulation of developmental process"/>
    <property type="evidence" value="ECO:0007669"/>
    <property type="project" value="TreeGrafter"/>
</dbReference>
<feature type="non-terminal residue" evidence="5">
    <location>
        <position position="1"/>
    </location>
</feature>
<dbReference type="GO" id="GO:0005634">
    <property type="term" value="C:nucleus"/>
    <property type="evidence" value="ECO:0007669"/>
    <property type="project" value="TreeGrafter"/>
</dbReference>
<protein>
    <recommendedName>
        <fullName evidence="4">ZF-HD dimerization-type domain-containing protein</fullName>
    </recommendedName>
</protein>
<evidence type="ECO:0000313" key="6">
    <source>
        <dbReference type="Proteomes" id="UP000428333"/>
    </source>
</evidence>
<sequence>MANINANANAKQWATIVTYCECHHNHSKRRGRYVMDGCREFKKVGEDMTPEALICAANNCHRNYHRREKLSVAMDPATYHLLHQMATGPSLWAHVPILGVQFVPVSPPPPLEENLGDDEVVKDVKVAESRRRARA</sequence>
<dbReference type="Pfam" id="PF04770">
    <property type="entry name" value="ZF-HD_dimer"/>
    <property type="match status" value="1"/>
</dbReference>
<dbReference type="AlphaFoldDB" id="A0A6A4KSK0"/>
<feature type="domain" description="ZF-HD dimerization-type" evidence="4">
    <location>
        <begin position="19"/>
        <end position="68"/>
    </location>
</feature>
<organism evidence="5 6">
    <name type="scientific">Rhododendron williamsianum</name>
    <dbReference type="NCBI Taxonomy" id="262921"/>
    <lineage>
        <taxon>Eukaryota</taxon>
        <taxon>Viridiplantae</taxon>
        <taxon>Streptophyta</taxon>
        <taxon>Embryophyta</taxon>
        <taxon>Tracheophyta</taxon>
        <taxon>Spermatophyta</taxon>
        <taxon>Magnoliopsida</taxon>
        <taxon>eudicotyledons</taxon>
        <taxon>Gunneridae</taxon>
        <taxon>Pentapetalae</taxon>
        <taxon>asterids</taxon>
        <taxon>Ericales</taxon>
        <taxon>Ericaceae</taxon>
        <taxon>Ericoideae</taxon>
        <taxon>Rhodoreae</taxon>
        <taxon>Rhododendron</taxon>
    </lineage>
</organism>
<evidence type="ECO:0000256" key="1">
    <source>
        <dbReference type="ARBA" id="ARBA00022723"/>
    </source>
</evidence>
<comment type="caution">
    <text evidence="5">The sequence shown here is derived from an EMBL/GenBank/DDBJ whole genome shotgun (WGS) entry which is preliminary data.</text>
</comment>
<accession>A0A6A4KSK0</accession>
<keyword evidence="1" id="KW-0479">Metal-binding</keyword>
<proteinExistence type="predicted"/>
<dbReference type="GO" id="GO:0000976">
    <property type="term" value="F:transcription cis-regulatory region binding"/>
    <property type="evidence" value="ECO:0007669"/>
    <property type="project" value="TreeGrafter"/>
</dbReference>
<evidence type="ECO:0000256" key="2">
    <source>
        <dbReference type="ARBA" id="ARBA00022771"/>
    </source>
</evidence>
<dbReference type="PROSITE" id="PS51523">
    <property type="entry name" value="ZF_HD_DIMER"/>
    <property type="match status" value="1"/>
</dbReference>
<evidence type="ECO:0000259" key="4">
    <source>
        <dbReference type="PROSITE" id="PS51523"/>
    </source>
</evidence>
<gene>
    <name evidence="5" type="ORF">C3L33_19566</name>
</gene>
<dbReference type="NCBIfam" id="TIGR01566">
    <property type="entry name" value="ZF_HD_prot_N"/>
    <property type="match status" value="1"/>
</dbReference>
<dbReference type="PANTHER" id="PTHR31948:SF140">
    <property type="entry name" value="ZINC-FINGER HOMEODOMAIN PROTEIN 2"/>
    <property type="match status" value="1"/>
</dbReference>
<keyword evidence="2" id="KW-0863">Zinc-finger</keyword>
<dbReference type="Proteomes" id="UP000428333">
    <property type="component" value="Linkage Group LG12"/>
</dbReference>